<evidence type="ECO:0000313" key="2">
    <source>
        <dbReference type="Proteomes" id="UP000243688"/>
    </source>
</evidence>
<dbReference type="Proteomes" id="UP000243688">
    <property type="component" value="Unassembled WGS sequence"/>
</dbReference>
<protein>
    <submittedName>
        <fullName evidence="1">Uncharacterized protein</fullName>
    </submittedName>
</protein>
<reference evidence="1 2" key="1">
    <citation type="submission" date="2016-12" db="EMBL/GenBank/DDBJ databases">
        <title>Candidatus Reconcilibacillus cellulovorans genome.</title>
        <authorList>
            <person name="Kolinko S."/>
            <person name="Wu Y.-W."/>
            <person name="Tachea F."/>
            <person name="Denzel E."/>
            <person name="Hiras J."/>
            <person name="Baecker N."/>
            <person name="Chan L.J."/>
            <person name="Eichorst S.A."/>
            <person name="Frey D."/>
            <person name="Adams P.D."/>
            <person name="Pray T."/>
            <person name="Tanjore D."/>
            <person name="Petzold C.J."/>
            <person name="Gladden J.M."/>
            <person name="Simmons B.A."/>
            <person name="Singer S.W."/>
        </authorList>
    </citation>
    <scope>NUCLEOTIDE SEQUENCE [LARGE SCALE GENOMIC DNA]</scope>
    <source>
        <strain evidence="1">JTherm</strain>
    </source>
</reference>
<accession>A0A2A6E468</accession>
<comment type="caution">
    <text evidence="1">The sequence shown here is derived from an EMBL/GenBank/DDBJ whole genome shotgun (WGS) entry which is preliminary data.</text>
</comment>
<sequence>MRPKSVEEHEARFLECRSKYGDDALKYSFLAGILRSIIESPVPAEWKVQEARNAMIAFDRLRDRWLRGEIPADPDPQPAG</sequence>
<gene>
    <name evidence="1" type="ORF">BLM47_00235</name>
</gene>
<dbReference type="EMBL" id="MOXJ01000001">
    <property type="protein sequence ID" value="PDO11599.1"/>
    <property type="molecule type" value="Genomic_DNA"/>
</dbReference>
<evidence type="ECO:0000313" key="1">
    <source>
        <dbReference type="EMBL" id="PDO11599.1"/>
    </source>
</evidence>
<proteinExistence type="predicted"/>
<organism evidence="1 2">
    <name type="scientific">Candidatus Reconcilbacillus cellulovorans</name>
    <dbReference type="NCBI Taxonomy" id="1906605"/>
    <lineage>
        <taxon>Bacteria</taxon>
        <taxon>Bacillati</taxon>
        <taxon>Bacillota</taxon>
        <taxon>Bacilli</taxon>
        <taxon>Bacillales</taxon>
        <taxon>Paenibacillaceae</taxon>
        <taxon>Candidatus Reconcilbacillus</taxon>
    </lineage>
</organism>
<dbReference type="AlphaFoldDB" id="A0A2A6E468"/>
<name>A0A2A6E468_9BACL</name>